<comment type="function">
    <text evidence="11">Catalyzes the hydrolysis of the adenine ring of phosphoribosyl-AMP.</text>
</comment>
<keyword evidence="9 11" id="KW-0378">Hydrolase</keyword>
<sequence>MPVADPAARARFLAATRFNEQGLVPVIAQAHDTGEVLMMAWMNAEALEETLATGRVVYFSRSRNALWRKGETSGQVQQLKDLRLDCDGDTILALVEQQGVACHTGRRSCFYQALREGELVPVSTPEVDPAVLYGR</sequence>
<dbReference type="RefSeq" id="WP_160935127.1">
    <property type="nucleotide sequence ID" value="NZ_SNVJ01000001.1"/>
</dbReference>
<feature type="binding site" evidence="11">
    <location>
        <position position="85"/>
    </location>
    <ligand>
        <name>Mg(2+)</name>
        <dbReference type="ChEBI" id="CHEBI:18420"/>
    </ligand>
</feature>
<keyword evidence="8 11" id="KW-0028">Amino-acid biosynthesis</keyword>
<comment type="pathway">
    <text evidence="3 11">Amino-acid biosynthesis; L-histidine biosynthesis; L-histidine from 5-phospho-alpha-D-ribose 1-diphosphate: step 3/9.</text>
</comment>
<dbReference type="OrthoDB" id="9795769at2"/>
<dbReference type="AlphaFoldDB" id="A0A845BEW5"/>
<keyword evidence="11" id="KW-0460">Magnesium</keyword>
<feature type="binding site" evidence="11">
    <location>
        <position position="87"/>
    </location>
    <ligand>
        <name>Mg(2+)</name>
        <dbReference type="ChEBI" id="CHEBI:18420"/>
    </ligand>
</feature>
<comment type="similarity">
    <text evidence="5">In the C-terminal section; belongs to the PRA-PH family.</text>
</comment>
<dbReference type="GO" id="GO:0000287">
    <property type="term" value="F:magnesium ion binding"/>
    <property type="evidence" value="ECO:0007669"/>
    <property type="project" value="UniProtKB-UniRule"/>
</dbReference>
<evidence type="ECO:0000256" key="6">
    <source>
        <dbReference type="ARBA" id="ARBA00008299"/>
    </source>
</evidence>
<evidence type="ECO:0000259" key="12">
    <source>
        <dbReference type="Pfam" id="PF01502"/>
    </source>
</evidence>
<dbReference type="GO" id="GO:0004636">
    <property type="term" value="F:phosphoribosyl-ATP diphosphatase activity"/>
    <property type="evidence" value="ECO:0007669"/>
    <property type="project" value="UniProtKB-EC"/>
</dbReference>
<feature type="binding site" evidence="11">
    <location>
        <position position="102"/>
    </location>
    <ligand>
        <name>Zn(2+)</name>
        <dbReference type="ChEBI" id="CHEBI:29105"/>
        <note>ligand shared between dimeric partners</note>
    </ligand>
</feature>
<dbReference type="EC" id="3.5.4.19" evidence="11"/>
<keyword evidence="7 11" id="KW-0963">Cytoplasm</keyword>
<evidence type="ECO:0000256" key="2">
    <source>
        <dbReference type="ARBA" id="ARBA00001460"/>
    </source>
</evidence>
<evidence type="ECO:0000256" key="1">
    <source>
        <dbReference type="ARBA" id="ARBA00000024"/>
    </source>
</evidence>
<feature type="binding site" evidence="11">
    <location>
        <position position="89"/>
    </location>
    <ligand>
        <name>Mg(2+)</name>
        <dbReference type="ChEBI" id="CHEBI:18420"/>
    </ligand>
</feature>
<dbReference type="GO" id="GO:0008270">
    <property type="term" value="F:zinc ion binding"/>
    <property type="evidence" value="ECO:0007669"/>
    <property type="project" value="UniProtKB-UniRule"/>
</dbReference>
<evidence type="ECO:0000256" key="11">
    <source>
        <dbReference type="HAMAP-Rule" id="MF_01021"/>
    </source>
</evidence>
<evidence type="ECO:0000256" key="9">
    <source>
        <dbReference type="ARBA" id="ARBA00022801"/>
    </source>
</evidence>
<proteinExistence type="inferred from homology"/>
<feature type="binding site" evidence="11">
    <location>
        <position position="86"/>
    </location>
    <ligand>
        <name>Zn(2+)</name>
        <dbReference type="ChEBI" id="CHEBI:29105"/>
        <note>ligand shared between dimeric partners</note>
    </ligand>
</feature>
<keyword evidence="14" id="KW-1185">Reference proteome</keyword>
<dbReference type="GO" id="GO:0000105">
    <property type="term" value="P:L-histidine biosynthetic process"/>
    <property type="evidence" value="ECO:0007669"/>
    <property type="project" value="UniProtKB-UniRule"/>
</dbReference>
<comment type="subcellular location">
    <subcellularLocation>
        <location evidence="11">Cytoplasm</location>
    </subcellularLocation>
</comment>
<dbReference type="FunFam" id="3.10.20.810:FF:000001">
    <property type="entry name" value="Histidine biosynthesis bifunctional protein HisIE"/>
    <property type="match status" value="1"/>
</dbReference>
<comment type="similarity">
    <text evidence="11">Belongs to the PRA-CH family.</text>
</comment>
<dbReference type="HAMAP" id="MF_01021">
    <property type="entry name" value="HisI"/>
    <property type="match status" value="1"/>
</dbReference>
<dbReference type="InterPro" id="IPR002496">
    <property type="entry name" value="PRib_AMP_CycHydrolase_dom"/>
</dbReference>
<evidence type="ECO:0000256" key="7">
    <source>
        <dbReference type="ARBA" id="ARBA00022490"/>
    </source>
</evidence>
<evidence type="ECO:0000256" key="8">
    <source>
        <dbReference type="ARBA" id="ARBA00022605"/>
    </source>
</evidence>
<keyword evidence="10 11" id="KW-0368">Histidine biosynthesis</keyword>
<evidence type="ECO:0000256" key="5">
    <source>
        <dbReference type="ARBA" id="ARBA00007731"/>
    </source>
</evidence>
<name>A0A845BEW5_9PROT</name>
<dbReference type="GO" id="GO:0005737">
    <property type="term" value="C:cytoplasm"/>
    <property type="evidence" value="ECO:0007669"/>
    <property type="project" value="UniProtKB-SubCell"/>
</dbReference>
<dbReference type="Proteomes" id="UP000460715">
    <property type="component" value="Unassembled WGS sequence"/>
</dbReference>
<evidence type="ECO:0000313" key="13">
    <source>
        <dbReference type="EMBL" id="MXP62019.1"/>
    </source>
</evidence>
<comment type="cofactor">
    <cofactor evidence="11">
        <name>Mg(2+)</name>
        <dbReference type="ChEBI" id="CHEBI:18420"/>
    </cofactor>
    <text evidence="11">Binds 1 Mg(2+) ion per subunit.</text>
</comment>
<dbReference type="InterPro" id="IPR026660">
    <property type="entry name" value="PRA-CH"/>
</dbReference>
<evidence type="ECO:0000313" key="14">
    <source>
        <dbReference type="Proteomes" id="UP000460715"/>
    </source>
</evidence>
<comment type="caution">
    <text evidence="13">The sequence shown here is derived from an EMBL/GenBank/DDBJ whole genome shotgun (WGS) entry which is preliminary data.</text>
</comment>
<comment type="catalytic activity">
    <reaction evidence="1 11">
        <text>1-(5-phospho-beta-D-ribosyl)-5'-AMP + H2O = 1-(5-phospho-beta-D-ribosyl)-5-[(5-phospho-beta-D-ribosylamino)methylideneamino]imidazole-4-carboxamide</text>
        <dbReference type="Rhea" id="RHEA:20049"/>
        <dbReference type="ChEBI" id="CHEBI:15377"/>
        <dbReference type="ChEBI" id="CHEBI:58435"/>
        <dbReference type="ChEBI" id="CHEBI:59457"/>
        <dbReference type="EC" id="3.5.4.19"/>
    </reaction>
</comment>
<dbReference type="EMBL" id="SNVJ01000001">
    <property type="protein sequence ID" value="MXP62019.1"/>
    <property type="molecule type" value="Genomic_DNA"/>
</dbReference>
<evidence type="ECO:0000256" key="4">
    <source>
        <dbReference type="ARBA" id="ARBA00005204"/>
    </source>
</evidence>
<feature type="domain" description="Phosphoribosyl-AMP cyclohydrolase" evidence="12">
    <location>
        <begin position="38"/>
        <end position="111"/>
    </location>
</feature>
<dbReference type="GO" id="GO:0004635">
    <property type="term" value="F:phosphoribosyl-AMP cyclohydrolase activity"/>
    <property type="evidence" value="ECO:0007669"/>
    <property type="project" value="UniProtKB-UniRule"/>
</dbReference>
<comment type="subunit">
    <text evidence="11">Homodimer.</text>
</comment>
<dbReference type="UniPathway" id="UPA00031">
    <property type="reaction ID" value="UER00008"/>
</dbReference>
<dbReference type="Gene3D" id="3.10.20.810">
    <property type="entry name" value="Phosphoribosyl-AMP cyclohydrolase"/>
    <property type="match status" value="1"/>
</dbReference>
<keyword evidence="11" id="KW-0479">Metal-binding</keyword>
<evidence type="ECO:0000256" key="10">
    <source>
        <dbReference type="ARBA" id="ARBA00023102"/>
    </source>
</evidence>
<feature type="binding site" evidence="11">
    <location>
        <position position="109"/>
    </location>
    <ligand>
        <name>Zn(2+)</name>
        <dbReference type="ChEBI" id="CHEBI:29105"/>
        <note>ligand shared between dimeric partners</note>
    </ligand>
</feature>
<dbReference type="InterPro" id="IPR038019">
    <property type="entry name" value="PRib_AMP_CycHydrolase_sf"/>
</dbReference>
<keyword evidence="11" id="KW-0862">Zinc</keyword>
<comment type="catalytic activity">
    <reaction evidence="2">
        <text>1-(5-phospho-beta-D-ribosyl)-ATP + H2O = 1-(5-phospho-beta-D-ribosyl)-5'-AMP + diphosphate + H(+)</text>
        <dbReference type="Rhea" id="RHEA:22828"/>
        <dbReference type="ChEBI" id="CHEBI:15377"/>
        <dbReference type="ChEBI" id="CHEBI:15378"/>
        <dbReference type="ChEBI" id="CHEBI:33019"/>
        <dbReference type="ChEBI" id="CHEBI:59457"/>
        <dbReference type="ChEBI" id="CHEBI:73183"/>
        <dbReference type="EC" id="3.6.1.31"/>
    </reaction>
</comment>
<comment type="similarity">
    <text evidence="6">In the N-terminal section; belongs to the PRA-CH family.</text>
</comment>
<comment type="pathway">
    <text evidence="4">Amino-acid biosynthesis; L-histidine biosynthesis; L-histidine from 5-phospho-alpha-D-ribose 1-diphosphate: step 2/9.</text>
</comment>
<comment type="cofactor">
    <cofactor evidence="11">
        <name>Zn(2+)</name>
        <dbReference type="ChEBI" id="CHEBI:29105"/>
    </cofactor>
    <text evidence="11">Binds 1 zinc ion per subunit.</text>
</comment>
<dbReference type="SUPFAM" id="SSF141734">
    <property type="entry name" value="HisI-like"/>
    <property type="match status" value="1"/>
</dbReference>
<reference evidence="13 14" key="1">
    <citation type="submission" date="2019-03" db="EMBL/GenBank/DDBJ databases">
        <title>Roseomonas sp. a novel Roseomonas species isolated from Sea whip Gorgonian.</title>
        <authorList>
            <person name="Li F."/>
            <person name="Pan X."/>
            <person name="Huang S."/>
            <person name="Li Z."/>
            <person name="Meng B."/>
        </authorList>
    </citation>
    <scope>NUCLEOTIDE SEQUENCE [LARGE SCALE GENOMIC DNA]</scope>
    <source>
        <strain evidence="13 14">M0104</strain>
    </source>
</reference>
<accession>A0A845BEW5</accession>
<protein>
    <recommendedName>
        <fullName evidence="11">Phosphoribosyl-AMP cyclohydrolase</fullName>
        <shortName evidence="11">PRA-CH</shortName>
        <ecNumber evidence="11">3.5.4.19</ecNumber>
    </recommendedName>
</protein>
<dbReference type="NCBIfam" id="NF000768">
    <property type="entry name" value="PRK00051.1"/>
    <property type="match status" value="1"/>
</dbReference>
<gene>
    <name evidence="11 13" type="primary">hisI</name>
    <name evidence="13" type="ORF">E0493_01465</name>
</gene>
<evidence type="ECO:0000256" key="3">
    <source>
        <dbReference type="ARBA" id="ARBA00005169"/>
    </source>
</evidence>
<dbReference type="PANTHER" id="PTHR42945">
    <property type="entry name" value="HISTIDINE BIOSYNTHESIS BIFUNCTIONAL PROTEIN"/>
    <property type="match status" value="1"/>
</dbReference>
<dbReference type="PANTHER" id="PTHR42945:SF1">
    <property type="entry name" value="HISTIDINE BIOSYNTHESIS BIFUNCTIONAL PROTEIN HIS7"/>
    <property type="match status" value="1"/>
</dbReference>
<organism evidence="13 14">
    <name type="scientific">Teichococcus coralli</name>
    <dbReference type="NCBI Taxonomy" id="2545983"/>
    <lineage>
        <taxon>Bacteria</taxon>
        <taxon>Pseudomonadati</taxon>
        <taxon>Pseudomonadota</taxon>
        <taxon>Alphaproteobacteria</taxon>
        <taxon>Acetobacterales</taxon>
        <taxon>Roseomonadaceae</taxon>
        <taxon>Roseomonas</taxon>
    </lineage>
</organism>
<dbReference type="Pfam" id="PF01502">
    <property type="entry name" value="PRA-CH"/>
    <property type="match status" value="1"/>
</dbReference>